<evidence type="ECO:0000313" key="5">
    <source>
        <dbReference type="EMBL" id="NEX47907.1"/>
    </source>
</evidence>
<comment type="cofactor">
    <cofactor evidence="2">
        <name>Cu cation</name>
        <dbReference type="ChEBI" id="CHEBI:23378"/>
    </cofactor>
    <text evidence="2">Binds 1 copper ion per subunit.</text>
</comment>
<dbReference type="Gene3D" id="2.60.40.200">
    <property type="entry name" value="Superoxide dismutase, copper/zinc binding domain"/>
    <property type="match status" value="1"/>
</dbReference>
<dbReference type="GO" id="GO:0004784">
    <property type="term" value="F:superoxide dismutase activity"/>
    <property type="evidence" value="ECO:0007669"/>
    <property type="project" value="UniProtKB-EC"/>
</dbReference>
<keyword evidence="3" id="KW-0732">Signal</keyword>
<organism evidence="5 6">
    <name type="scientific">Pseudotabrizicola algicola</name>
    <dbReference type="NCBI Taxonomy" id="2709381"/>
    <lineage>
        <taxon>Bacteria</taxon>
        <taxon>Pseudomonadati</taxon>
        <taxon>Pseudomonadota</taxon>
        <taxon>Alphaproteobacteria</taxon>
        <taxon>Rhodobacterales</taxon>
        <taxon>Paracoccaceae</taxon>
        <taxon>Pseudotabrizicola</taxon>
    </lineage>
</organism>
<evidence type="ECO:0000256" key="2">
    <source>
        <dbReference type="RuleBase" id="RU000393"/>
    </source>
</evidence>
<dbReference type="Pfam" id="PF00080">
    <property type="entry name" value="Sod_Cu"/>
    <property type="match status" value="1"/>
</dbReference>
<dbReference type="AlphaFoldDB" id="A0A6B3RP64"/>
<dbReference type="InterPro" id="IPR018152">
    <property type="entry name" value="SOD_Cu/Zn_BS"/>
</dbReference>
<dbReference type="SUPFAM" id="SSF49329">
    <property type="entry name" value="Cu,Zn superoxide dismutase-like"/>
    <property type="match status" value="1"/>
</dbReference>
<comment type="similarity">
    <text evidence="1 2">Belongs to the Cu-Zn superoxide dismutase family.</text>
</comment>
<dbReference type="InterPro" id="IPR001424">
    <property type="entry name" value="SOD_Cu_Zn_dom"/>
</dbReference>
<keyword evidence="2" id="KW-0862">Zinc</keyword>
<dbReference type="RefSeq" id="WP_164614085.1">
    <property type="nucleotide sequence ID" value="NZ_JAAIKE010000006.1"/>
</dbReference>
<dbReference type="Proteomes" id="UP000481421">
    <property type="component" value="Unassembled WGS sequence"/>
</dbReference>
<comment type="function">
    <text evidence="2">Destroys radicals which are normally produced within the cells and which are toxic to biological systems.</text>
</comment>
<proteinExistence type="inferred from homology"/>
<name>A0A6B3RP64_9RHOB</name>
<evidence type="ECO:0000256" key="1">
    <source>
        <dbReference type="ARBA" id="ARBA00010457"/>
    </source>
</evidence>
<dbReference type="PRINTS" id="PR00068">
    <property type="entry name" value="CUZNDISMTASE"/>
</dbReference>
<dbReference type="EMBL" id="JAAIKE010000006">
    <property type="protein sequence ID" value="NEX47907.1"/>
    <property type="molecule type" value="Genomic_DNA"/>
</dbReference>
<keyword evidence="2" id="KW-0186">Copper</keyword>
<sequence>MPHTSFAATAIRCLAALGLAVLPSTVLAQDAQATFVDQSGNEIGAATLTATDGGVLLRVEINGLPPRSWVGFHVHEIGTCDPASQHESAGDHFNPSGVEHGFLTDTGPHAGDMPNLWVDDAGVARAEVFNPFILLAEGQNSVLGRALMIHADPDDHASQPSGDAGERLACAVIG</sequence>
<keyword evidence="2" id="KW-0560">Oxidoreductase</keyword>
<evidence type="ECO:0000259" key="4">
    <source>
        <dbReference type="Pfam" id="PF00080"/>
    </source>
</evidence>
<feature type="chain" id="PRO_5025612727" description="Superoxide dismutase [Cu-Zn]" evidence="3">
    <location>
        <begin position="29"/>
        <end position="174"/>
    </location>
</feature>
<comment type="catalytic activity">
    <reaction evidence="2">
        <text>2 superoxide + 2 H(+) = H2O2 + O2</text>
        <dbReference type="Rhea" id="RHEA:20696"/>
        <dbReference type="ChEBI" id="CHEBI:15378"/>
        <dbReference type="ChEBI" id="CHEBI:15379"/>
        <dbReference type="ChEBI" id="CHEBI:16240"/>
        <dbReference type="ChEBI" id="CHEBI:18421"/>
        <dbReference type="EC" id="1.15.1.1"/>
    </reaction>
</comment>
<evidence type="ECO:0000313" key="6">
    <source>
        <dbReference type="Proteomes" id="UP000481421"/>
    </source>
</evidence>
<evidence type="ECO:0000256" key="3">
    <source>
        <dbReference type="SAM" id="SignalP"/>
    </source>
</evidence>
<comment type="cofactor">
    <cofactor evidence="2">
        <name>Zn(2+)</name>
        <dbReference type="ChEBI" id="CHEBI:29105"/>
    </cofactor>
    <text evidence="2">Binds 1 zinc ion per subunit.</text>
</comment>
<protein>
    <recommendedName>
        <fullName evidence="2">Superoxide dismutase [Cu-Zn]</fullName>
        <ecNumber evidence="2">1.15.1.1</ecNumber>
    </recommendedName>
</protein>
<dbReference type="InterPro" id="IPR036423">
    <property type="entry name" value="SOD-like_Cu/Zn_dom_sf"/>
</dbReference>
<feature type="signal peptide" evidence="3">
    <location>
        <begin position="1"/>
        <end position="28"/>
    </location>
</feature>
<gene>
    <name evidence="5" type="ORF">G3572_16980</name>
</gene>
<dbReference type="EC" id="1.15.1.1" evidence="2"/>
<accession>A0A6B3RP64</accession>
<dbReference type="PROSITE" id="PS00332">
    <property type="entry name" value="SOD_CU_ZN_2"/>
    <property type="match status" value="1"/>
</dbReference>
<reference evidence="5 6" key="1">
    <citation type="submission" date="2020-02" db="EMBL/GenBank/DDBJ databases">
        <title>Rhodobacter algicola sp. nov., isolated from microalga culture.</title>
        <authorList>
            <person name="Park C.-Y."/>
        </authorList>
    </citation>
    <scope>NUCLEOTIDE SEQUENCE [LARGE SCALE GENOMIC DNA]</scope>
    <source>
        <strain evidence="5 6">ETT8</strain>
    </source>
</reference>
<comment type="caution">
    <text evidence="5">The sequence shown here is derived from an EMBL/GenBank/DDBJ whole genome shotgun (WGS) entry which is preliminary data.</text>
</comment>
<dbReference type="InterPro" id="IPR024134">
    <property type="entry name" value="SOD_Cu/Zn_/chaperone"/>
</dbReference>
<feature type="domain" description="Superoxide dismutase copper/zinc binding" evidence="4">
    <location>
        <begin position="44"/>
        <end position="173"/>
    </location>
</feature>
<dbReference type="CDD" id="cd00305">
    <property type="entry name" value="Cu-Zn_Superoxide_Dismutase"/>
    <property type="match status" value="1"/>
</dbReference>
<keyword evidence="6" id="KW-1185">Reference proteome</keyword>
<dbReference type="GO" id="GO:0005507">
    <property type="term" value="F:copper ion binding"/>
    <property type="evidence" value="ECO:0007669"/>
    <property type="project" value="InterPro"/>
</dbReference>
<dbReference type="PANTHER" id="PTHR10003">
    <property type="entry name" value="SUPEROXIDE DISMUTASE CU-ZN -RELATED"/>
    <property type="match status" value="1"/>
</dbReference>
<keyword evidence="2" id="KW-0479">Metal-binding</keyword>